<dbReference type="OrthoDB" id="9933934at2"/>
<evidence type="ECO:0000313" key="2">
    <source>
        <dbReference type="EMBL" id="KGX92288.1"/>
    </source>
</evidence>
<reference evidence="2 3" key="1">
    <citation type="submission" date="2013-08" db="EMBL/GenBank/DDBJ databases">
        <authorList>
            <person name="Huang J."/>
            <person name="Wang G."/>
        </authorList>
    </citation>
    <scope>NUCLEOTIDE SEQUENCE [LARGE SCALE GENOMIC DNA]</scope>
    <source>
        <strain evidence="2 3">JSM 076056</strain>
    </source>
</reference>
<feature type="transmembrane region" description="Helical" evidence="1">
    <location>
        <begin position="5"/>
        <end position="24"/>
    </location>
</feature>
<gene>
    <name evidence="2" type="ORF">N781_18000</name>
</gene>
<comment type="caution">
    <text evidence="2">The sequence shown here is derived from an EMBL/GenBank/DDBJ whole genome shotgun (WGS) entry which is preliminary data.</text>
</comment>
<dbReference type="AlphaFoldDB" id="A0A0A5GM24"/>
<feature type="transmembrane region" description="Helical" evidence="1">
    <location>
        <begin position="80"/>
        <end position="106"/>
    </location>
</feature>
<dbReference type="Proteomes" id="UP000030528">
    <property type="component" value="Unassembled WGS sequence"/>
</dbReference>
<dbReference type="STRING" id="1385510.GCA_000425205_00777"/>
<dbReference type="RefSeq" id="WP_026799545.1">
    <property type="nucleotide sequence ID" value="NZ_AULI01000002.1"/>
</dbReference>
<organism evidence="2 3">
    <name type="scientific">Pontibacillus halophilus JSM 076056 = DSM 19796</name>
    <dbReference type="NCBI Taxonomy" id="1385510"/>
    <lineage>
        <taxon>Bacteria</taxon>
        <taxon>Bacillati</taxon>
        <taxon>Bacillota</taxon>
        <taxon>Bacilli</taxon>
        <taxon>Bacillales</taxon>
        <taxon>Bacillaceae</taxon>
        <taxon>Pontibacillus</taxon>
    </lineage>
</organism>
<proteinExistence type="predicted"/>
<name>A0A0A5GM24_9BACI</name>
<evidence type="ECO:0000313" key="3">
    <source>
        <dbReference type="Proteomes" id="UP000030528"/>
    </source>
</evidence>
<accession>A0A0A5GM24</accession>
<evidence type="ECO:0000256" key="1">
    <source>
        <dbReference type="SAM" id="Phobius"/>
    </source>
</evidence>
<keyword evidence="1" id="KW-0812">Transmembrane</keyword>
<keyword evidence="1" id="KW-0472">Membrane</keyword>
<keyword evidence="3" id="KW-1185">Reference proteome</keyword>
<feature type="transmembrane region" description="Helical" evidence="1">
    <location>
        <begin position="44"/>
        <end position="68"/>
    </location>
</feature>
<sequence>MFTTLLKASAIFGGCFLCIYWFPLARLPIHEDYYIYLLLSPWEFLFGSISFLIGALVTGRVLFHLWSMILIHGRLRKAQFVLLLSLLATILLAVLSIKIVLAYFIASWLYGLSLIETKKEKASSRIY</sequence>
<keyword evidence="1" id="KW-1133">Transmembrane helix</keyword>
<dbReference type="EMBL" id="AVPE01000007">
    <property type="protein sequence ID" value="KGX92288.1"/>
    <property type="molecule type" value="Genomic_DNA"/>
</dbReference>
<protein>
    <submittedName>
        <fullName evidence="2">Uncharacterized protein</fullName>
    </submittedName>
</protein>